<gene>
    <name evidence="2" type="ORF">PoB_007147700</name>
</gene>
<evidence type="ECO:0000256" key="1">
    <source>
        <dbReference type="SAM" id="MobiDB-lite"/>
    </source>
</evidence>
<name>A0AAV4DL21_9GAST</name>
<keyword evidence="3" id="KW-1185">Reference proteome</keyword>
<dbReference type="EMBL" id="BLXT01007988">
    <property type="protein sequence ID" value="GFO44972.1"/>
    <property type="molecule type" value="Genomic_DNA"/>
</dbReference>
<dbReference type="Proteomes" id="UP000735302">
    <property type="component" value="Unassembled WGS sequence"/>
</dbReference>
<evidence type="ECO:0000313" key="3">
    <source>
        <dbReference type="Proteomes" id="UP000735302"/>
    </source>
</evidence>
<evidence type="ECO:0000313" key="2">
    <source>
        <dbReference type="EMBL" id="GFO44972.1"/>
    </source>
</evidence>
<comment type="caution">
    <text evidence="2">The sequence shown here is derived from an EMBL/GenBank/DDBJ whole genome shotgun (WGS) entry which is preliminary data.</text>
</comment>
<sequence>MPATDRLLTLSFSQARPHTLAHSDTGASNVDSGGRYYTVLLQSAIISGVVPPDLESIPRRVRTPDKRSPTLQDDFSTHCATDAGGICIG</sequence>
<dbReference type="AlphaFoldDB" id="A0AAV4DL21"/>
<feature type="region of interest" description="Disordered" evidence="1">
    <location>
        <begin position="56"/>
        <end position="75"/>
    </location>
</feature>
<feature type="compositionally biased region" description="Basic and acidic residues" evidence="1">
    <location>
        <begin position="56"/>
        <end position="68"/>
    </location>
</feature>
<reference evidence="2 3" key="1">
    <citation type="journal article" date="2021" name="Elife">
        <title>Chloroplast acquisition without the gene transfer in kleptoplastic sea slugs, Plakobranchus ocellatus.</title>
        <authorList>
            <person name="Maeda T."/>
            <person name="Takahashi S."/>
            <person name="Yoshida T."/>
            <person name="Shimamura S."/>
            <person name="Takaki Y."/>
            <person name="Nagai Y."/>
            <person name="Toyoda A."/>
            <person name="Suzuki Y."/>
            <person name="Arimoto A."/>
            <person name="Ishii H."/>
            <person name="Satoh N."/>
            <person name="Nishiyama T."/>
            <person name="Hasebe M."/>
            <person name="Maruyama T."/>
            <person name="Minagawa J."/>
            <person name="Obokata J."/>
            <person name="Shigenobu S."/>
        </authorList>
    </citation>
    <scope>NUCLEOTIDE SEQUENCE [LARGE SCALE GENOMIC DNA]</scope>
</reference>
<proteinExistence type="predicted"/>
<organism evidence="2 3">
    <name type="scientific">Plakobranchus ocellatus</name>
    <dbReference type="NCBI Taxonomy" id="259542"/>
    <lineage>
        <taxon>Eukaryota</taxon>
        <taxon>Metazoa</taxon>
        <taxon>Spiralia</taxon>
        <taxon>Lophotrochozoa</taxon>
        <taxon>Mollusca</taxon>
        <taxon>Gastropoda</taxon>
        <taxon>Heterobranchia</taxon>
        <taxon>Euthyneura</taxon>
        <taxon>Panpulmonata</taxon>
        <taxon>Sacoglossa</taxon>
        <taxon>Placobranchoidea</taxon>
        <taxon>Plakobranchidae</taxon>
        <taxon>Plakobranchus</taxon>
    </lineage>
</organism>
<protein>
    <submittedName>
        <fullName evidence="2">Uncharacterized protein</fullName>
    </submittedName>
</protein>
<accession>A0AAV4DL21</accession>